<reference evidence="4" key="1">
    <citation type="submission" date="2010-07" db="EMBL/GenBank/DDBJ databases">
        <title>The genome sequence of Gaeumannomyces graminis var. tritici strain R3-111a-1.</title>
        <authorList>
            <consortium name="The Broad Institute Genome Sequencing Platform"/>
            <person name="Ma L.-J."/>
            <person name="Dead R."/>
            <person name="Young S."/>
            <person name="Zeng Q."/>
            <person name="Koehrsen M."/>
            <person name="Alvarado L."/>
            <person name="Berlin A."/>
            <person name="Chapman S.B."/>
            <person name="Chen Z."/>
            <person name="Freedman E."/>
            <person name="Gellesch M."/>
            <person name="Goldberg J."/>
            <person name="Griggs A."/>
            <person name="Gujja S."/>
            <person name="Heilman E.R."/>
            <person name="Heiman D."/>
            <person name="Hepburn T."/>
            <person name="Howarth C."/>
            <person name="Jen D."/>
            <person name="Larson L."/>
            <person name="Mehta T."/>
            <person name="Neiman D."/>
            <person name="Pearson M."/>
            <person name="Roberts A."/>
            <person name="Saif S."/>
            <person name="Shea T."/>
            <person name="Shenoy N."/>
            <person name="Sisk P."/>
            <person name="Stolte C."/>
            <person name="Sykes S."/>
            <person name="Walk T."/>
            <person name="White J."/>
            <person name="Yandava C."/>
            <person name="Haas B."/>
            <person name="Nusbaum C."/>
            <person name="Birren B."/>
        </authorList>
    </citation>
    <scope>NUCLEOTIDE SEQUENCE [LARGE SCALE GENOMIC DNA]</scope>
    <source>
        <strain evidence="4">R3-111a-1</strain>
    </source>
</reference>
<dbReference type="Proteomes" id="UP000006039">
    <property type="component" value="Unassembled WGS sequence"/>
</dbReference>
<sequence length="233" mass="25108">MQALVLTLGVFAAIPTVLANTNAKATACNANNCARDVTGTREGKLPLLEVRKTDCANFITATVYATPTATPQNVVYNRKMKRDPVTVKGQTVPSYIKQCNANMASYASACSCWGYTSTTITVTTPTTPGVQWAYYALEEGSGSGKVPAYAHWGNFSPDNIKGLTPFSTGWGKRLSIGRGQEECVNTPAYVNGEAQTAGSHHTYAVLQARGYILADRDATYHVYFNRANEMLQG</sequence>
<evidence type="ECO:0000313" key="4">
    <source>
        <dbReference type="Proteomes" id="UP000006039"/>
    </source>
</evidence>
<keyword evidence="4" id="KW-1185">Reference proteome</keyword>
<evidence type="ECO:0000256" key="1">
    <source>
        <dbReference type="SAM" id="SignalP"/>
    </source>
</evidence>
<dbReference type="RefSeq" id="XP_009225892.1">
    <property type="nucleotide sequence ID" value="XM_009227628.1"/>
</dbReference>
<dbReference type="VEuPathDB" id="FungiDB:GGTG_09769"/>
<dbReference type="EMBL" id="GL385399">
    <property type="protein sequence ID" value="EJT72918.1"/>
    <property type="molecule type" value="Genomic_DNA"/>
</dbReference>
<dbReference type="OrthoDB" id="4388755at2759"/>
<organism evidence="2">
    <name type="scientific">Gaeumannomyces tritici (strain R3-111a-1)</name>
    <name type="common">Wheat and barley take-all root rot fungus</name>
    <name type="synonym">Gaeumannomyces graminis var. tritici</name>
    <dbReference type="NCBI Taxonomy" id="644352"/>
    <lineage>
        <taxon>Eukaryota</taxon>
        <taxon>Fungi</taxon>
        <taxon>Dikarya</taxon>
        <taxon>Ascomycota</taxon>
        <taxon>Pezizomycotina</taxon>
        <taxon>Sordariomycetes</taxon>
        <taxon>Sordariomycetidae</taxon>
        <taxon>Magnaporthales</taxon>
        <taxon>Magnaporthaceae</taxon>
        <taxon>Gaeumannomyces</taxon>
    </lineage>
</organism>
<evidence type="ECO:0000313" key="3">
    <source>
        <dbReference type="EnsemblFungi" id="EJT72918"/>
    </source>
</evidence>
<protein>
    <submittedName>
        <fullName evidence="2 3">Uncharacterized protein</fullName>
    </submittedName>
</protein>
<feature type="signal peptide" evidence="1">
    <location>
        <begin position="1"/>
        <end position="19"/>
    </location>
</feature>
<reference evidence="2" key="2">
    <citation type="submission" date="2010-07" db="EMBL/GenBank/DDBJ databases">
        <authorList>
            <consortium name="The Broad Institute Genome Sequencing Platform"/>
            <consortium name="Broad Institute Genome Sequencing Center for Infectious Disease"/>
            <person name="Ma L.-J."/>
            <person name="Dead R."/>
            <person name="Young S."/>
            <person name="Zeng Q."/>
            <person name="Koehrsen M."/>
            <person name="Alvarado L."/>
            <person name="Berlin A."/>
            <person name="Chapman S.B."/>
            <person name="Chen Z."/>
            <person name="Freedman E."/>
            <person name="Gellesch M."/>
            <person name="Goldberg J."/>
            <person name="Griggs A."/>
            <person name="Gujja S."/>
            <person name="Heilman E.R."/>
            <person name="Heiman D."/>
            <person name="Hepburn T."/>
            <person name="Howarth C."/>
            <person name="Jen D."/>
            <person name="Larson L."/>
            <person name="Mehta T."/>
            <person name="Neiman D."/>
            <person name="Pearson M."/>
            <person name="Roberts A."/>
            <person name="Saif S."/>
            <person name="Shea T."/>
            <person name="Shenoy N."/>
            <person name="Sisk P."/>
            <person name="Stolte C."/>
            <person name="Sykes S."/>
            <person name="Walk T."/>
            <person name="White J."/>
            <person name="Yandava C."/>
            <person name="Haas B."/>
            <person name="Nusbaum C."/>
            <person name="Birren B."/>
        </authorList>
    </citation>
    <scope>NUCLEOTIDE SEQUENCE</scope>
    <source>
        <strain evidence="2">R3-111a-1</strain>
    </source>
</reference>
<dbReference type="GeneID" id="20350227"/>
<dbReference type="EnsemblFungi" id="EJT72918">
    <property type="protein sequence ID" value="EJT72918"/>
    <property type="gene ID" value="GGTG_09769"/>
</dbReference>
<dbReference type="HOGENOM" id="CLU_1189979_0_0_1"/>
<dbReference type="eggNOG" id="ENOG502T4D8">
    <property type="taxonomic scope" value="Eukaryota"/>
</dbReference>
<gene>
    <name evidence="3" type="primary">20350227</name>
    <name evidence="2" type="ORF">GGTG_09769</name>
</gene>
<proteinExistence type="predicted"/>
<feature type="chain" id="PRO_5015095070" evidence="1">
    <location>
        <begin position="20"/>
        <end position="233"/>
    </location>
</feature>
<evidence type="ECO:0000313" key="2">
    <source>
        <dbReference type="EMBL" id="EJT72918.1"/>
    </source>
</evidence>
<reference evidence="2" key="3">
    <citation type="submission" date="2010-09" db="EMBL/GenBank/DDBJ databases">
        <title>Annotation of Gaeumannomyces graminis var. tritici R3-111a-1.</title>
        <authorList>
            <consortium name="The Broad Institute Genome Sequencing Platform"/>
            <person name="Ma L.-J."/>
            <person name="Dead R."/>
            <person name="Young S.K."/>
            <person name="Zeng Q."/>
            <person name="Gargeya S."/>
            <person name="Fitzgerald M."/>
            <person name="Haas B."/>
            <person name="Abouelleil A."/>
            <person name="Alvarado L."/>
            <person name="Arachchi H.M."/>
            <person name="Berlin A."/>
            <person name="Brown A."/>
            <person name="Chapman S.B."/>
            <person name="Chen Z."/>
            <person name="Dunbar C."/>
            <person name="Freedman E."/>
            <person name="Gearin G."/>
            <person name="Gellesch M."/>
            <person name="Goldberg J."/>
            <person name="Griggs A."/>
            <person name="Gujja S."/>
            <person name="Heiman D."/>
            <person name="Howarth C."/>
            <person name="Larson L."/>
            <person name="Lui A."/>
            <person name="MacDonald P.J.P."/>
            <person name="Mehta T."/>
            <person name="Montmayeur A."/>
            <person name="Murphy C."/>
            <person name="Neiman D."/>
            <person name="Pearson M."/>
            <person name="Priest M."/>
            <person name="Roberts A."/>
            <person name="Saif S."/>
            <person name="Shea T."/>
            <person name="Shenoy N."/>
            <person name="Sisk P."/>
            <person name="Stolte C."/>
            <person name="Sykes S."/>
            <person name="Yandava C."/>
            <person name="Wortman J."/>
            <person name="Nusbaum C."/>
            <person name="Birren B."/>
        </authorList>
    </citation>
    <scope>NUCLEOTIDE SEQUENCE</scope>
    <source>
        <strain evidence="2">R3-111a-1</strain>
    </source>
</reference>
<dbReference type="AlphaFoldDB" id="J3P8D5"/>
<reference evidence="3" key="4">
    <citation type="journal article" date="2015" name="G3 (Bethesda)">
        <title>Genome sequences of three phytopathogenic species of the Magnaporthaceae family of fungi.</title>
        <authorList>
            <person name="Okagaki L.H."/>
            <person name="Nunes C.C."/>
            <person name="Sailsbery J."/>
            <person name="Clay B."/>
            <person name="Brown D."/>
            <person name="John T."/>
            <person name="Oh Y."/>
            <person name="Young N."/>
            <person name="Fitzgerald M."/>
            <person name="Haas B.J."/>
            <person name="Zeng Q."/>
            <person name="Young S."/>
            <person name="Adiconis X."/>
            <person name="Fan L."/>
            <person name="Levin J.Z."/>
            <person name="Mitchell T.K."/>
            <person name="Okubara P.A."/>
            <person name="Farman M.L."/>
            <person name="Kohn L.M."/>
            <person name="Birren B."/>
            <person name="Ma L.-J."/>
            <person name="Dean R.A."/>
        </authorList>
    </citation>
    <scope>NUCLEOTIDE SEQUENCE</scope>
    <source>
        <strain evidence="3">R3-111a-1</strain>
    </source>
</reference>
<dbReference type="STRING" id="644352.J3P8D5"/>
<accession>J3P8D5</accession>
<keyword evidence="1" id="KW-0732">Signal</keyword>
<reference evidence="3" key="5">
    <citation type="submission" date="2018-04" db="UniProtKB">
        <authorList>
            <consortium name="EnsemblFungi"/>
        </authorList>
    </citation>
    <scope>IDENTIFICATION</scope>
    <source>
        <strain evidence="3">R3-111a-1</strain>
    </source>
</reference>
<name>J3P8D5_GAET3</name>